<dbReference type="OMA" id="MQWTLAF"/>
<keyword evidence="1" id="KW-0732">Signal</keyword>
<dbReference type="EMBL" id="JH767196">
    <property type="protein sequence ID" value="EQC28275.1"/>
    <property type="molecule type" value="Genomic_DNA"/>
</dbReference>
<evidence type="ECO:0000313" key="2">
    <source>
        <dbReference type="EMBL" id="EQC28275.1"/>
    </source>
</evidence>
<gene>
    <name evidence="2" type="ORF">SDRG_13956</name>
</gene>
<evidence type="ECO:0000256" key="1">
    <source>
        <dbReference type="SAM" id="SignalP"/>
    </source>
</evidence>
<dbReference type="RefSeq" id="XP_008618279.1">
    <property type="nucleotide sequence ID" value="XM_008620057.1"/>
</dbReference>
<dbReference type="AlphaFoldDB" id="T0Q4B3"/>
<name>T0Q4B3_SAPDV</name>
<dbReference type="VEuPathDB" id="FungiDB:SDRG_13956"/>
<accession>T0Q4B3</accession>
<feature type="chain" id="PRO_5004583027" evidence="1">
    <location>
        <begin position="21"/>
        <end position="299"/>
    </location>
</feature>
<dbReference type="Proteomes" id="UP000030762">
    <property type="component" value="Unassembled WGS sequence"/>
</dbReference>
<proteinExistence type="predicted"/>
<feature type="signal peptide" evidence="1">
    <location>
        <begin position="1"/>
        <end position="20"/>
    </location>
</feature>
<keyword evidence="3" id="KW-1185">Reference proteome</keyword>
<dbReference type="InParanoid" id="T0Q4B3"/>
<reference evidence="2 3" key="1">
    <citation type="submission" date="2012-04" db="EMBL/GenBank/DDBJ databases">
        <title>The Genome Sequence of Saprolegnia declina VS20.</title>
        <authorList>
            <consortium name="The Broad Institute Genome Sequencing Platform"/>
            <person name="Russ C."/>
            <person name="Nusbaum C."/>
            <person name="Tyler B."/>
            <person name="van West P."/>
            <person name="Dieguez-Uribeondo J."/>
            <person name="de Bruijn I."/>
            <person name="Tripathy S."/>
            <person name="Jiang R."/>
            <person name="Young S.K."/>
            <person name="Zeng Q."/>
            <person name="Gargeya S."/>
            <person name="Fitzgerald M."/>
            <person name="Haas B."/>
            <person name="Abouelleil A."/>
            <person name="Alvarado L."/>
            <person name="Arachchi H.M."/>
            <person name="Berlin A."/>
            <person name="Chapman S.B."/>
            <person name="Goldberg J."/>
            <person name="Griggs A."/>
            <person name="Gujja S."/>
            <person name="Hansen M."/>
            <person name="Howarth C."/>
            <person name="Imamovic A."/>
            <person name="Larimer J."/>
            <person name="McCowen C."/>
            <person name="Montmayeur A."/>
            <person name="Murphy C."/>
            <person name="Neiman D."/>
            <person name="Pearson M."/>
            <person name="Priest M."/>
            <person name="Roberts A."/>
            <person name="Saif S."/>
            <person name="Shea T."/>
            <person name="Sisk P."/>
            <person name="Sykes S."/>
            <person name="Wortman J."/>
            <person name="Nusbaum C."/>
            <person name="Birren B."/>
        </authorList>
    </citation>
    <scope>NUCLEOTIDE SEQUENCE [LARGE SCALE GENOMIC DNA]</scope>
    <source>
        <strain evidence="2 3">VS20</strain>
    </source>
</reference>
<organism evidence="2 3">
    <name type="scientific">Saprolegnia diclina (strain VS20)</name>
    <dbReference type="NCBI Taxonomy" id="1156394"/>
    <lineage>
        <taxon>Eukaryota</taxon>
        <taxon>Sar</taxon>
        <taxon>Stramenopiles</taxon>
        <taxon>Oomycota</taxon>
        <taxon>Saprolegniomycetes</taxon>
        <taxon>Saprolegniales</taxon>
        <taxon>Saprolegniaceae</taxon>
        <taxon>Saprolegnia</taxon>
    </lineage>
</organism>
<sequence length="299" mass="30426">MQWTLAFALCAVAMVHAIDAAPHTLQGSPVLSDATTLTSAGNSSLSVSGSAGAIALDLQTIAANGLSLANAASLLNSVQSAIDSGILDVKDPAALISSIRDVLQSPSTSDGAAIVDAIVALLRAAVQVDPNPKVCRRQAIGRGIGSPAATQCLTDEDKYGALCYPKCKEGYEAFGCCICRKKGCGGADCAKDSYGRGVGVSRLVCPANLEKSGLFCYPPCAPRQTGVGAFCFPDCVSPTSADCGLFCTSTVATCVSTTVDILGSSAKITLALVTQDYIGAITSLIQVGGKYLSLDKCPK</sequence>
<dbReference type="OrthoDB" id="71572at2759"/>
<dbReference type="GeneID" id="19954683"/>
<evidence type="ECO:0000313" key="3">
    <source>
        <dbReference type="Proteomes" id="UP000030762"/>
    </source>
</evidence>
<dbReference type="STRING" id="1156394.T0Q4B3"/>
<protein>
    <submittedName>
        <fullName evidence="2">Uncharacterized protein</fullName>
    </submittedName>
</protein>